<protein>
    <recommendedName>
        <fullName evidence="2">PXA domain-containing protein</fullName>
    </recommendedName>
</protein>
<feature type="transmembrane region" description="Helical" evidence="1">
    <location>
        <begin position="66"/>
        <end position="84"/>
    </location>
</feature>
<evidence type="ECO:0000313" key="3">
    <source>
        <dbReference type="EMBL" id="RUS75250.1"/>
    </source>
</evidence>
<dbReference type="EMBL" id="RQTK01000758">
    <property type="protein sequence ID" value="RUS75250.1"/>
    <property type="molecule type" value="Genomic_DNA"/>
</dbReference>
<name>A0A3S0ZHW5_ELYCH</name>
<dbReference type="GO" id="GO:0035091">
    <property type="term" value="F:phosphatidylinositol binding"/>
    <property type="evidence" value="ECO:0007669"/>
    <property type="project" value="TreeGrafter"/>
</dbReference>
<evidence type="ECO:0000256" key="1">
    <source>
        <dbReference type="SAM" id="Phobius"/>
    </source>
</evidence>
<comment type="caution">
    <text evidence="3">The sequence shown here is derived from an EMBL/GenBank/DDBJ whole genome shotgun (WGS) entry which is preliminary data.</text>
</comment>
<sequence length="235" mass="27077">DLAYLSLKSESRICLAVTIVGIINKHKCDKKSNDVNQKQQLKRAGCRLRSCRKQLKNIMSDPGKHPLAWSVGAVGTAVVSFAIYTGWFWTLFWTIAHIVLAALGFYYAVQWNLVCGKRYKPQLNPKLKSSVNIVIQKIIEFEAACVEPPKKVVISRSLDNALQEVIDLGCRHFILAWYEPLTNDKRFIKHTQAEIWRVIDRISRRMSEIDLVRFLSQDVLDCLHQHFKDIRLAKK</sequence>
<dbReference type="PANTHER" id="PTHR22775:SF48">
    <property type="entry name" value="SORTING NEXIN-25"/>
    <property type="match status" value="1"/>
</dbReference>
<keyword evidence="1" id="KW-1133">Transmembrane helix</keyword>
<keyword evidence="4" id="KW-1185">Reference proteome</keyword>
<reference evidence="3 4" key="1">
    <citation type="submission" date="2019-01" db="EMBL/GenBank/DDBJ databases">
        <title>A draft genome assembly of the solar-powered sea slug Elysia chlorotica.</title>
        <authorList>
            <person name="Cai H."/>
            <person name="Li Q."/>
            <person name="Fang X."/>
            <person name="Li J."/>
            <person name="Curtis N.E."/>
            <person name="Altenburger A."/>
            <person name="Shibata T."/>
            <person name="Feng M."/>
            <person name="Maeda T."/>
            <person name="Schwartz J.A."/>
            <person name="Shigenobu S."/>
            <person name="Lundholm N."/>
            <person name="Nishiyama T."/>
            <person name="Yang H."/>
            <person name="Hasebe M."/>
            <person name="Li S."/>
            <person name="Pierce S.K."/>
            <person name="Wang J."/>
        </authorList>
    </citation>
    <scope>NUCLEOTIDE SEQUENCE [LARGE SCALE GENOMIC DNA]</scope>
    <source>
        <strain evidence="3">EC2010</strain>
        <tissue evidence="3">Whole organism of an adult</tissue>
    </source>
</reference>
<proteinExistence type="predicted"/>
<keyword evidence="1" id="KW-0812">Transmembrane</keyword>
<dbReference type="Proteomes" id="UP000271974">
    <property type="component" value="Unassembled WGS sequence"/>
</dbReference>
<feature type="domain" description="PXA" evidence="2">
    <location>
        <begin position="155"/>
        <end position="235"/>
    </location>
</feature>
<dbReference type="PANTHER" id="PTHR22775">
    <property type="entry name" value="SORTING NEXIN"/>
    <property type="match status" value="1"/>
</dbReference>
<keyword evidence="1" id="KW-0472">Membrane</keyword>
<dbReference type="AlphaFoldDB" id="A0A3S0ZHW5"/>
<evidence type="ECO:0000259" key="2">
    <source>
        <dbReference type="PROSITE" id="PS51207"/>
    </source>
</evidence>
<dbReference type="Pfam" id="PF02194">
    <property type="entry name" value="PXA"/>
    <property type="match status" value="1"/>
</dbReference>
<feature type="non-terminal residue" evidence="3">
    <location>
        <position position="235"/>
    </location>
</feature>
<feature type="transmembrane region" description="Helical" evidence="1">
    <location>
        <begin position="90"/>
        <end position="109"/>
    </location>
</feature>
<feature type="non-terminal residue" evidence="3">
    <location>
        <position position="1"/>
    </location>
</feature>
<gene>
    <name evidence="3" type="ORF">EGW08_016985</name>
</gene>
<dbReference type="OrthoDB" id="120967at2759"/>
<organism evidence="3 4">
    <name type="scientific">Elysia chlorotica</name>
    <name type="common">Eastern emerald elysia</name>
    <name type="synonym">Sea slug</name>
    <dbReference type="NCBI Taxonomy" id="188477"/>
    <lineage>
        <taxon>Eukaryota</taxon>
        <taxon>Metazoa</taxon>
        <taxon>Spiralia</taxon>
        <taxon>Lophotrochozoa</taxon>
        <taxon>Mollusca</taxon>
        <taxon>Gastropoda</taxon>
        <taxon>Heterobranchia</taxon>
        <taxon>Euthyneura</taxon>
        <taxon>Panpulmonata</taxon>
        <taxon>Sacoglossa</taxon>
        <taxon>Placobranchoidea</taxon>
        <taxon>Plakobranchidae</taxon>
        <taxon>Elysia</taxon>
    </lineage>
</organism>
<evidence type="ECO:0000313" key="4">
    <source>
        <dbReference type="Proteomes" id="UP000271974"/>
    </source>
</evidence>
<dbReference type="PROSITE" id="PS51207">
    <property type="entry name" value="PXA"/>
    <property type="match status" value="1"/>
</dbReference>
<dbReference type="InterPro" id="IPR003114">
    <property type="entry name" value="Phox_assoc"/>
</dbReference>
<accession>A0A3S0ZHW5</accession>